<evidence type="ECO:0000313" key="9">
    <source>
        <dbReference type="Proteomes" id="UP000886865"/>
    </source>
</evidence>
<dbReference type="PANTHER" id="PTHR30629:SF2">
    <property type="entry name" value="PROPHAGE INTEGRASE INTS-RELATED"/>
    <property type="match status" value="1"/>
</dbReference>
<accession>A0A9D1JXF7</accession>
<evidence type="ECO:0000256" key="3">
    <source>
        <dbReference type="ARBA" id="ARBA00023125"/>
    </source>
</evidence>
<comment type="similarity">
    <text evidence="1">Belongs to the 'phage' integrase family.</text>
</comment>
<dbReference type="Gene3D" id="1.10.150.130">
    <property type="match status" value="1"/>
</dbReference>
<keyword evidence="3 5" id="KW-0238">DNA-binding</keyword>
<evidence type="ECO:0000256" key="1">
    <source>
        <dbReference type="ARBA" id="ARBA00008857"/>
    </source>
</evidence>
<dbReference type="PROSITE" id="PS51898">
    <property type="entry name" value="TYR_RECOMBINASE"/>
    <property type="match status" value="1"/>
</dbReference>
<proteinExistence type="inferred from homology"/>
<evidence type="ECO:0000259" key="6">
    <source>
        <dbReference type="PROSITE" id="PS51898"/>
    </source>
</evidence>
<dbReference type="SUPFAM" id="SSF56349">
    <property type="entry name" value="DNA breaking-rejoining enzymes"/>
    <property type="match status" value="1"/>
</dbReference>
<dbReference type="InterPro" id="IPR050808">
    <property type="entry name" value="Phage_Integrase"/>
</dbReference>
<dbReference type="AlphaFoldDB" id="A0A9D1JXF7"/>
<dbReference type="Proteomes" id="UP000886865">
    <property type="component" value="Unassembled WGS sequence"/>
</dbReference>
<evidence type="ECO:0000259" key="7">
    <source>
        <dbReference type="PROSITE" id="PS51900"/>
    </source>
</evidence>
<name>A0A9D1JXF7_9BACT</name>
<dbReference type="Gene3D" id="1.10.443.10">
    <property type="entry name" value="Intergrase catalytic core"/>
    <property type="match status" value="1"/>
</dbReference>
<dbReference type="Pfam" id="PF13102">
    <property type="entry name" value="Phage_int_SAM_5"/>
    <property type="match status" value="1"/>
</dbReference>
<dbReference type="InterPro" id="IPR010998">
    <property type="entry name" value="Integrase_recombinase_N"/>
</dbReference>
<dbReference type="Pfam" id="PF00589">
    <property type="entry name" value="Phage_integrase"/>
    <property type="match status" value="1"/>
</dbReference>
<dbReference type="PROSITE" id="PS51900">
    <property type="entry name" value="CB"/>
    <property type="match status" value="1"/>
</dbReference>
<feature type="domain" description="Core-binding (CB)" evidence="7">
    <location>
        <begin position="64"/>
        <end position="145"/>
    </location>
</feature>
<dbReference type="EMBL" id="DVJQ01000025">
    <property type="protein sequence ID" value="HIS73971.1"/>
    <property type="molecule type" value="Genomic_DNA"/>
</dbReference>
<gene>
    <name evidence="8" type="ORF">IAA86_03005</name>
</gene>
<dbReference type="InterPro" id="IPR025269">
    <property type="entry name" value="SAM-like_dom"/>
</dbReference>
<reference evidence="8" key="2">
    <citation type="journal article" date="2021" name="PeerJ">
        <title>Extensive microbial diversity within the chicken gut microbiome revealed by metagenomics and culture.</title>
        <authorList>
            <person name="Gilroy R."/>
            <person name="Ravi A."/>
            <person name="Getino M."/>
            <person name="Pursley I."/>
            <person name="Horton D.L."/>
            <person name="Alikhan N.F."/>
            <person name="Baker D."/>
            <person name="Gharbi K."/>
            <person name="Hall N."/>
            <person name="Watson M."/>
            <person name="Adriaenssens E.M."/>
            <person name="Foster-Nyarko E."/>
            <person name="Jarju S."/>
            <person name="Secka A."/>
            <person name="Antonio M."/>
            <person name="Oren A."/>
            <person name="Chaudhuri R.R."/>
            <person name="La Ragione R."/>
            <person name="Hildebrand F."/>
            <person name="Pallen M.J."/>
        </authorList>
    </citation>
    <scope>NUCLEOTIDE SEQUENCE</scope>
    <source>
        <strain evidence="8">CHK152-2871</strain>
    </source>
</reference>
<evidence type="ECO:0000256" key="5">
    <source>
        <dbReference type="PROSITE-ProRule" id="PRU01248"/>
    </source>
</evidence>
<feature type="domain" description="Tyr recombinase" evidence="6">
    <location>
        <begin position="167"/>
        <end position="339"/>
    </location>
</feature>
<sequence length="344" mass="40059">MAGKYKNNIRKDKRGGYSYKITVVGVQYQGACKNCYSREKALAYVANLKAELRNKEKLSNDKVITIGVLGEKYKQYTLARNRDIKHVRSKVKFFNEYFGITTPAVDIKRSDIDRLINYCRTVKKHKDTTIDRYISALSKMYNIAIDDEILLKNPCSKVKKLGLYNQQNFKFWNKNEILAIKKVSPLWLVDMIDCALITSLRRANIRLFNKDWVDWERNKIIVPCEHSKSRKAIELPMGKKLKEIIARNFDDNDTEYVFINKSRKTPRSEKTLENKLKESCALANVKYYGWNGFRHTAGTRMAQACVLIHEIQSYMAHSTPLVTRKYLDNSYTNKIAAMEILEGY</sequence>
<dbReference type="PANTHER" id="PTHR30629">
    <property type="entry name" value="PROPHAGE INTEGRASE"/>
    <property type="match status" value="1"/>
</dbReference>
<evidence type="ECO:0000256" key="4">
    <source>
        <dbReference type="ARBA" id="ARBA00023172"/>
    </source>
</evidence>
<dbReference type="InterPro" id="IPR002104">
    <property type="entry name" value="Integrase_catalytic"/>
</dbReference>
<keyword evidence="4" id="KW-0233">DNA recombination</keyword>
<dbReference type="InterPro" id="IPR013762">
    <property type="entry name" value="Integrase-like_cat_sf"/>
</dbReference>
<dbReference type="GO" id="GO:0015074">
    <property type="term" value="P:DNA integration"/>
    <property type="evidence" value="ECO:0007669"/>
    <property type="project" value="UniProtKB-KW"/>
</dbReference>
<dbReference type="GO" id="GO:0006310">
    <property type="term" value="P:DNA recombination"/>
    <property type="evidence" value="ECO:0007669"/>
    <property type="project" value="UniProtKB-KW"/>
</dbReference>
<keyword evidence="2" id="KW-0229">DNA integration</keyword>
<comment type="caution">
    <text evidence="8">The sequence shown here is derived from an EMBL/GenBank/DDBJ whole genome shotgun (WGS) entry which is preliminary data.</text>
</comment>
<dbReference type="InterPro" id="IPR044068">
    <property type="entry name" value="CB"/>
</dbReference>
<evidence type="ECO:0000313" key="8">
    <source>
        <dbReference type="EMBL" id="HIS73971.1"/>
    </source>
</evidence>
<evidence type="ECO:0000256" key="2">
    <source>
        <dbReference type="ARBA" id="ARBA00022908"/>
    </source>
</evidence>
<dbReference type="GO" id="GO:0003677">
    <property type="term" value="F:DNA binding"/>
    <property type="evidence" value="ECO:0007669"/>
    <property type="project" value="UniProtKB-UniRule"/>
</dbReference>
<protein>
    <submittedName>
        <fullName evidence="8">Tyrosine-type recombinase/integrase</fullName>
    </submittedName>
</protein>
<organism evidence="8 9">
    <name type="scientific">Candidatus Galligastranaerophilus intestinavium</name>
    <dbReference type="NCBI Taxonomy" id="2840836"/>
    <lineage>
        <taxon>Bacteria</taxon>
        <taxon>Candidatus Galligastranaerophilus</taxon>
    </lineage>
</organism>
<reference evidence="8" key="1">
    <citation type="submission" date="2020-10" db="EMBL/GenBank/DDBJ databases">
        <authorList>
            <person name="Gilroy R."/>
        </authorList>
    </citation>
    <scope>NUCLEOTIDE SEQUENCE</scope>
    <source>
        <strain evidence="8">CHK152-2871</strain>
    </source>
</reference>
<dbReference type="InterPro" id="IPR011010">
    <property type="entry name" value="DNA_brk_join_enz"/>
</dbReference>